<evidence type="ECO:0000256" key="2">
    <source>
        <dbReference type="ARBA" id="ARBA00022827"/>
    </source>
</evidence>
<dbReference type="SUPFAM" id="SSF56645">
    <property type="entry name" value="Acyl-CoA dehydrogenase NM domain-like"/>
    <property type="match status" value="1"/>
</dbReference>
<evidence type="ECO:0000256" key="1">
    <source>
        <dbReference type="ARBA" id="ARBA00022630"/>
    </source>
</evidence>
<comment type="caution">
    <text evidence="5">The sequence shown here is derived from an EMBL/GenBank/DDBJ whole genome shotgun (WGS) entry which is preliminary data.</text>
</comment>
<dbReference type="InterPro" id="IPR037069">
    <property type="entry name" value="AcylCoA_DH/ox_N_sf"/>
</dbReference>
<keyword evidence="3" id="KW-0560">Oxidoreductase</keyword>
<dbReference type="PANTHER" id="PTHR43884:SF20">
    <property type="entry name" value="ACYL-COA DEHYDROGENASE FADE28"/>
    <property type="match status" value="1"/>
</dbReference>
<evidence type="ECO:0000256" key="3">
    <source>
        <dbReference type="ARBA" id="ARBA00023002"/>
    </source>
</evidence>
<gene>
    <name evidence="5" type="ORF">M2280_002235</name>
</gene>
<dbReference type="Gene3D" id="2.40.110.10">
    <property type="entry name" value="Butyryl-CoA Dehydrogenase, subunit A, domain 2"/>
    <property type="match status" value="1"/>
</dbReference>
<name>A0ABT6M9N8_9NOCA</name>
<dbReference type="InterPro" id="IPR009100">
    <property type="entry name" value="AcylCoA_DH/oxidase_NM_dom_sf"/>
</dbReference>
<keyword evidence="6" id="KW-1185">Reference proteome</keyword>
<evidence type="ECO:0000313" key="5">
    <source>
        <dbReference type="EMBL" id="MDH6281022.1"/>
    </source>
</evidence>
<dbReference type="Proteomes" id="UP001160334">
    <property type="component" value="Unassembled WGS sequence"/>
</dbReference>
<sequence length="377" mass="39406">MRFLETERGMLRRTLPGLDEALTSIPPGDLERPGSPGPGVFKEAGGPALLVPADLGGIGASPLDAVRVQRAIGSRSPSLAVATTMHHFSVASLVAVSETNTGMDWMLLQAIAADNLLLASGFAEGRPDGQILKPTMTATPTPDGVRLSGVKKPCSLSHSMDLLTASVMLPGEDGPEEQLAVALIPAKDDGVSISPFWSSFALGGAESDQVTIDDVLVPSDLVVRTSVGEGEQLDDIQNAAFLWFELLITGSYLGAASAVVELALGSDRISESDRLRLAVTLEGAMASVENVARRMEDGLDSRRLLVDALLVRYSVQDAIATAVPRAVELLGGLNFITSDRIGYLAAAVNGLGFHPPARAKMAGPLLSYLNGDSLTIS</sequence>
<dbReference type="EMBL" id="JARXVC010000004">
    <property type="protein sequence ID" value="MDH6281022.1"/>
    <property type="molecule type" value="Genomic_DNA"/>
</dbReference>
<dbReference type="InterPro" id="IPR046373">
    <property type="entry name" value="Acyl-CoA_Oxase/DH_mid-dom_sf"/>
</dbReference>
<dbReference type="Gene3D" id="1.10.540.10">
    <property type="entry name" value="Acyl-CoA dehydrogenase/oxidase, N-terminal domain"/>
    <property type="match status" value="1"/>
</dbReference>
<feature type="region of interest" description="Disordered" evidence="4">
    <location>
        <begin position="21"/>
        <end position="42"/>
    </location>
</feature>
<evidence type="ECO:0000313" key="6">
    <source>
        <dbReference type="Proteomes" id="UP001160334"/>
    </source>
</evidence>
<dbReference type="PANTHER" id="PTHR43884">
    <property type="entry name" value="ACYL-COA DEHYDROGENASE"/>
    <property type="match status" value="1"/>
</dbReference>
<dbReference type="RefSeq" id="WP_280760346.1">
    <property type="nucleotide sequence ID" value="NZ_JARXVC010000004.1"/>
</dbReference>
<accession>A0ABT6M9N8</accession>
<organism evidence="5 6">
    <name type="scientific">Prescottella agglutinans</name>
    <dbReference type="NCBI Taxonomy" id="1644129"/>
    <lineage>
        <taxon>Bacteria</taxon>
        <taxon>Bacillati</taxon>
        <taxon>Actinomycetota</taxon>
        <taxon>Actinomycetes</taxon>
        <taxon>Mycobacteriales</taxon>
        <taxon>Nocardiaceae</taxon>
        <taxon>Prescottella</taxon>
    </lineage>
</organism>
<keyword evidence="2" id="KW-0274">FAD</keyword>
<keyword evidence="1" id="KW-0285">Flavoprotein</keyword>
<evidence type="ECO:0000256" key="4">
    <source>
        <dbReference type="SAM" id="MobiDB-lite"/>
    </source>
</evidence>
<reference evidence="5 6" key="1">
    <citation type="submission" date="2023-04" db="EMBL/GenBank/DDBJ databases">
        <title>Forest soil microbial communities from Buena Vista Peninsula, Colon Province, Panama.</title>
        <authorList>
            <person name="Bouskill N."/>
        </authorList>
    </citation>
    <scope>NUCLEOTIDE SEQUENCE [LARGE SCALE GENOMIC DNA]</scope>
    <source>
        <strain evidence="5 6">CFH S0262</strain>
    </source>
</reference>
<proteinExistence type="predicted"/>
<protein>
    <submittedName>
        <fullName evidence="5">Alkylation response protein AidB-like acyl-CoA dehydrogenase</fullName>
    </submittedName>
</protein>